<comment type="caution">
    <text evidence="15">The sequence shown here is derived from an EMBL/GenBank/DDBJ whole genome shotgun (WGS) entry which is preliminary data.</text>
</comment>
<dbReference type="EC" id="2.4.1.-" evidence="12"/>
<keyword evidence="16" id="KW-1185">Reference proteome</keyword>
<evidence type="ECO:0000256" key="6">
    <source>
        <dbReference type="ARBA" id="ARBA00022692"/>
    </source>
</evidence>
<dbReference type="InterPro" id="IPR038577">
    <property type="entry name" value="GT10-like_C_sf"/>
</dbReference>
<evidence type="ECO:0000259" key="13">
    <source>
        <dbReference type="Pfam" id="PF00852"/>
    </source>
</evidence>
<dbReference type="Pfam" id="PF17039">
    <property type="entry name" value="Glyco_tran_10_N"/>
    <property type="match status" value="1"/>
</dbReference>
<organism evidence="15 16">
    <name type="scientific">Stichopus japonicus</name>
    <name type="common">Sea cucumber</name>
    <dbReference type="NCBI Taxonomy" id="307972"/>
    <lineage>
        <taxon>Eukaryota</taxon>
        <taxon>Metazoa</taxon>
        <taxon>Echinodermata</taxon>
        <taxon>Eleutherozoa</taxon>
        <taxon>Echinozoa</taxon>
        <taxon>Holothuroidea</taxon>
        <taxon>Aspidochirotacea</taxon>
        <taxon>Aspidochirotida</taxon>
        <taxon>Stichopodidae</taxon>
        <taxon>Apostichopus</taxon>
    </lineage>
</organism>
<keyword evidence="8" id="KW-1133">Transmembrane helix</keyword>
<evidence type="ECO:0000256" key="2">
    <source>
        <dbReference type="ARBA" id="ARBA00004922"/>
    </source>
</evidence>
<evidence type="ECO:0000256" key="12">
    <source>
        <dbReference type="RuleBase" id="RU003832"/>
    </source>
</evidence>
<dbReference type="STRING" id="307972.A0A2G8L165"/>
<evidence type="ECO:0000256" key="8">
    <source>
        <dbReference type="ARBA" id="ARBA00022989"/>
    </source>
</evidence>
<comment type="similarity">
    <text evidence="3 12">Belongs to the glycosyltransferase 10 family.</text>
</comment>
<evidence type="ECO:0000256" key="1">
    <source>
        <dbReference type="ARBA" id="ARBA00004323"/>
    </source>
</evidence>
<dbReference type="InterPro" id="IPR001503">
    <property type="entry name" value="Glyco_trans_10"/>
</dbReference>
<proteinExistence type="inferred from homology"/>
<dbReference type="GO" id="GO:0008417">
    <property type="term" value="F:fucosyltransferase activity"/>
    <property type="evidence" value="ECO:0007669"/>
    <property type="project" value="InterPro"/>
</dbReference>
<keyword evidence="11" id="KW-0325">Glycoprotein</keyword>
<dbReference type="AlphaFoldDB" id="A0A2G8L165"/>
<dbReference type="PANTHER" id="PTHR48438">
    <property type="entry name" value="ALPHA-(1,3)-FUCOSYLTRANSFERASE C-RELATED"/>
    <property type="match status" value="1"/>
</dbReference>
<evidence type="ECO:0000256" key="10">
    <source>
        <dbReference type="ARBA" id="ARBA00023136"/>
    </source>
</evidence>
<evidence type="ECO:0000256" key="7">
    <source>
        <dbReference type="ARBA" id="ARBA00022968"/>
    </source>
</evidence>
<dbReference type="Proteomes" id="UP000230750">
    <property type="component" value="Unassembled WGS sequence"/>
</dbReference>
<keyword evidence="4 12" id="KW-0328">Glycosyltransferase</keyword>
<comment type="subcellular location">
    <subcellularLocation>
        <location evidence="1">Golgi apparatus membrane</location>
        <topology evidence="1">Single-pass type II membrane protein</topology>
    </subcellularLocation>
    <subcellularLocation>
        <location evidence="12">Golgi apparatus</location>
        <location evidence="12">Golgi stack membrane</location>
        <topology evidence="12">Single-pass type II membrane protein</topology>
    </subcellularLocation>
</comment>
<dbReference type="PANTHER" id="PTHR48438:SF1">
    <property type="entry name" value="ALPHA-(1,3)-FUCOSYLTRANSFERASE C-RELATED"/>
    <property type="match status" value="1"/>
</dbReference>
<evidence type="ECO:0000256" key="3">
    <source>
        <dbReference type="ARBA" id="ARBA00008919"/>
    </source>
</evidence>
<keyword evidence="7" id="KW-0735">Signal-anchor</keyword>
<keyword evidence="9 12" id="KW-0333">Golgi apparatus</keyword>
<protein>
    <recommendedName>
        <fullName evidence="12">Fucosyltransferase</fullName>
        <ecNumber evidence="12">2.4.1.-</ecNumber>
    </recommendedName>
</protein>
<dbReference type="SUPFAM" id="SSF53756">
    <property type="entry name" value="UDP-Glycosyltransferase/glycogen phosphorylase"/>
    <property type="match status" value="1"/>
</dbReference>
<gene>
    <name evidence="15" type="ORF">BSL78_09184</name>
</gene>
<accession>A0A2G8L165</accession>
<dbReference type="EMBL" id="MRZV01000269">
    <property type="protein sequence ID" value="PIK53962.1"/>
    <property type="molecule type" value="Genomic_DNA"/>
</dbReference>
<reference evidence="15 16" key="1">
    <citation type="journal article" date="2017" name="PLoS Biol.">
        <title>The sea cucumber genome provides insights into morphological evolution and visceral regeneration.</title>
        <authorList>
            <person name="Zhang X."/>
            <person name="Sun L."/>
            <person name="Yuan J."/>
            <person name="Sun Y."/>
            <person name="Gao Y."/>
            <person name="Zhang L."/>
            <person name="Li S."/>
            <person name="Dai H."/>
            <person name="Hamel J.F."/>
            <person name="Liu C."/>
            <person name="Yu Y."/>
            <person name="Liu S."/>
            <person name="Lin W."/>
            <person name="Guo K."/>
            <person name="Jin S."/>
            <person name="Xu P."/>
            <person name="Storey K.B."/>
            <person name="Huan P."/>
            <person name="Zhang T."/>
            <person name="Zhou Y."/>
            <person name="Zhang J."/>
            <person name="Lin C."/>
            <person name="Li X."/>
            <person name="Xing L."/>
            <person name="Huo D."/>
            <person name="Sun M."/>
            <person name="Wang L."/>
            <person name="Mercier A."/>
            <person name="Li F."/>
            <person name="Yang H."/>
            <person name="Xiang J."/>
        </authorList>
    </citation>
    <scope>NUCLEOTIDE SEQUENCE [LARGE SCALE GENOMIC DNA]</scope>
    <source>
        <strain evidence="15">Shaxun</strain>
        <tissue evidence="15">Muscle</tissue>
    </source>
</reference>
<dbReference type="FunFam" id="3.40.50.11660:FF:000010">
    <property type="entry name" value="Uncharacterized protein"/>
    <property type="match status" value="1"/>
</dbReference>
<keyword evidence="5 12" id="KW-0808">Transferase</keyword>
<feature type="domain" description="Fucosyltransferase C-terminal" evidence="13">
    <location>
        <begin position="226"/>
        <end position="399"/>
    </location>
</feature>
<dbReference type="Pfam" id="PF00852">
    <property type="entry name" value="Glyco_transf_10"/>
    <property type="match status" value="1"/>
</dbReference>
<comment type="pathway">
    <text evidence="2">Protein modification; protein glycosylation.</text>
</comment>
<evidence type="ECO:0000313" key="15">
    <source>
        <dbReference type="EMBL" id="PIK53962.1"/>
    </source>
</evidence>
<dbReference type="OrthoDB" id="427096at2759"/>
<evidence type="ECO:0000256" key="11">
    <source>
        <dbReference type="ARBA" id="ARBA00023180"/>
    </source>
</evidence>
<evidence type="ECO:0000256" key="9">
    <source>
        <dbReference type="ARBA" id="ARBA00023034"/>
    </source>
</evidence>
<evidence type="ECO:0000256" key="5">
    <source>
        <dbReference type="ARBA" id="ARBA00022679"/>
    </source>
</evidence>
<evidence type="ECO:0000256" key="4">
    <source>
        <dbReference type="ARBA" id="ARBA00022676"/>
    </source>
</evidence>
<dbReference type="GO" id="GO:0032580">
    <property type="term" value="C:Golgi cisterna membrane"/>
    <property type="evidence" value="ECO:0007669"/>
    <property type="project" value="UniProtKB-SubCell"/>
</dbReference>
<evidence type="ECO:0000259" key="14">
    <source>
        <dbReference type="Pfam" id="PF17039"/>
    </source>
</evidence>
<keyword evidence="10" id="KW-0472">Membrane</keyword>
<dbReference type="InterPro" id="IPR031481">
    <property type="entry name" value="Glyco_tran_10_N"/>
</dbReference>
<sequence length="426" mass="49560">MMVRRVLPTVVIPLLVLFTVLYYSSFLRSSGGNLYHYINELEQYEAIRGDTLYETKAEETVALSHTTKDQPNLVLEKLMGNHLREDCYIRILLWRNPGKEQIDLGLDHWQKAKCRNRISCNIEMLYSNNLEDIAVSDIVIIMPGPFRNFVWSKLLEVRPPGQQWVLYSRESPVHEPQFSPPSTMTKENPYNFTVTYRSDSDECITWGFYYPGEPSFAAAKRMDYTKGKSKLMTWIASRCDPLGWERTKIVQEIQKYLPVDTYGKCGTLDCPKRDKEQCQSLFSSYKFYLSLENSECKEYFTEKFWSNAFVHRMIPIVYGAPKEDYERLAPPHSFIHLEDFDTMEEFVDYIMLLDSNSTLYNKYFHWQSEGGFRSGPGHRTTLSPAGLCTIVKKMKRNSLNPELSWRYKNPTFTSGGSNLAAVEKNC</sequence>
<keyword evidence="6 12" id="KW-0812">Transmembrane</keyword>
<name>A0A2G8L165_STIJA</name>
<dbReference type="UniPathway" id="UPA00378"/>
<feature type="domain" description="Fucosyltransferase N-terminal" evidence="14">
    <location>
        <begin position="90"/>
        <end position="205"/>
    </location>
</feature>
<dbReference type="Gene3D" id="3.40.50.11660">
    <property type="entry name" value="Glycosyl transferase family 10, C-terminal domain"/>
    <property type="match status" value="1"/>
</dbReference>
<dbReference type="InterPro" id="IPR055270">
    <property type="entry name" value="Glyco_tran_10_C"/>
</dbReference>
<dbReference type="GO" id="GO:0000139">
    <property type="term" value="C:Golgi membrane"/>
    <property type="evidence" value="ECO:0007669"/>
    <property type="project" value="UniProtKB-SubCell"/>
</dbReference>
<evidence type="ECO:0000313" key="16">
    <source>
        <dbReference type="Proteomes" id="UP000230750"/>
    </source>
</evidence>